<feature type="region of interest" description="Disordered" evidence="1">
    <location>
        <begin position="1"/>
        <end position="34"/>
    </location>
</feature>
<accession>A0A6J4MTP9</accession>
<evidence type="ECO:0000256" key="1">
    <source>
        <dbReference type="SAM" id="MobiDB-lite"/>
    </source>
</evidence>
<organism evidence="2">
    <name type="scientific">uncultured Gemmatimonadota bacterium</name>
    <dbReference type="NCBI Taxonomy" id="203437"/>
    <lineage>
        <taxon>Bacteria</taxon>
        <taxon>Pseudomonadati</taxon>
        <taxon>Gemmatimonadota</taxon>
        <taxon>environmental samples</taxon>
    </lineage>
</organism>
<sequence>GARPARHGAAAPVRIAPHRVRGRAADPGHGADGR</sequence>
<evidence type="ECO:0000313" key="2">
    <source>
        <dbReference type="EMBL" id="CAA9368469.1"/>
    </source>
</evidence>
<reference evidence="2" key="1">
    <citation type="submission" date="2020-02" db="EMBL/GenBank/DDBJ databases">
        <authorList>
            <person name="Meier V. D."/>
        </authorList>
    </citation>
    <scope>NUCLEOTIDE SEQUENCE</scope>
    <source>
        <strain evidence="2">AVDCRST_MAG89</strain>
    </source>
</reference>
<dbReference type="AlphaFoldDB" id="A0A6J4MTP9"/>
<feature type="non-terminal residue" evidence="2">
    <location>
        <position position="34"/>
    </location>
</feature>
<feature type="compositionally biased region" description="Basic and acidic residues" evidence="1">
    <location>
        <begin position="23"/>
        <end position="34"/>
    </location>
</feature>
<name>A0A6J4MTP9_9BACT</name>
<gene>
    <name evidence="2" type="ORF">AVDCRST_MAG89-4338</name>
</gene>
<dbReference type="EMBL" id="CADCTV010000905">
    <property type="protein sequence ID" value="CAA9368469.1"/>
    <property type="molecule type" value="Genomic_DNA"/>
</dbReference>
<feature type="non-terminal residue" evidence="2">
    <location>
        <position position="1"/>
    </location>
</feature>
<protein>
    <submittedName>
        <fullName evidence="2">Uncharacterized protein</fullName>
    </submittedName>
</protein>
<proteinExistence type="predicted"/>